<dbReference type="Pfam" id="PF14547">
    <property type="entry name" value="Hydrophob_seed"/>
    <property type="match status" value="1"/>
</dbReference>
<keyword evidence="4" id="KW-1185">Reference proteome</keyword>
<sequence>MASQSTLFFLIFNIVFLTVTNAHDLRHFLGTAPAPSHYNLNLNCSSCNVDPIGIAACGVLVSGNFAPTPVRLCCKALSGISIEEAEACLCHAVEIEEVGTGNVDVSAVVHTALTVCSKI</sequence>
<feature type="domain" description="Hydrophobic seed protein" evidence="2">
    <location>
        <begin position="47"/>
        <end position="118"/>
    </location>
</feature>
<evidence type="ECO:0000256" key="1">
    <source>
        <dbReference type="SAM" id="SignalP"/>
    </source>
</evidence>
<dbReference type="Proteomes" id="UP001237642">
    <property type="component" value="Unassembled WGS sequence"/>
</dbReference>
<reference evidence="3" key="2">
    <citation type="submission" date="2023-05" db="EMBL/GenBank/DDBJ databases">
        <authorList>
            <person name="Schelkunov M.I."/>
        </authorList>
    </citation>
    <scope>NUCLEOTIDE SEQUENCE</scope>
    <source>
        <strain evidence="3">Hsosn_3</strain>
        <tissue evidence="3">Leaf</tissue>
    </source>
</reference>
<dbReference type="InterPro" id="IPR036312">
    <property type="entry name" value="Bifun_inhib/LTP/seed_sf"/>
</dbReference>
<dbReference type="AlphaFoldDB" id="A0AAD8NAD8"/>
<evidence type="ECO:0000313" key="3">
    <source>
        <dbReference type="EMBL" id="KAK1400368.1"/>
    </source>
</evidence>
<comment type="caution">
    <text evidence="3">The sequence shown here is derived from an EMBL/GenBank/DDBJ whole genome shotgun (WGS) entry which is preliminary data.</text>
</comment>
<proteinExistence type="predicted"/>
<keyword evidence="1" id="KW-0732">Signal</keyword>
<evidence type="ECO:0000313" key="4">
    <source>
        <dbReference type="Proteomes" id="UP001237642"/>
    </source>
</evidence>
<evidence type="ECO:0000259" key="2">
    <source>
        <dbReference type="Pfam" id="PF14547"/>
    </source>
</evidence>
<dbReference type="Gene3D" id="1.10.110.10">
    <property type="entry name" value="Plant lipid-transfer and hydrophobic proteins"/>
    <property type="match status" value="1"/>
</dbReference>
<gene>
    <name evidence="3" type="ORF">POM88_010231</name>
</gene>
<feature type="signal peptide" evidence="1">
    <location>
        <begin position="1"/>
        <end position="22"/>
    </location>
</feature>
<dbReference type="EMBL" id="JAUIZM010000002">
    <property type="protein sequence ID" value="KAK1400368.1"/>
    <property type="molecule type" value="Genomic_DNA"/>
</dbReference>
<dbReference type="SUPFAM" id="SSF47699">
    <property type="entry name" value="Bifunctional inhibitor/lipid-transfer protein/seed storage 2S albumin"/>
    <property type="match status" value="1"/>
</dbReference>
<protein>
    <recommendedName>
        <fullName evidence="2">Hydrophobic seed protein domain-containing protein</fullName>
    </recommendedName>
</protein>
<feature type="chain" id="PRO_5042121098" description="Hydrophobic seed protein domain-containing protein" evidence="1">
    <location>
        <begin position="23"/>
        <end position="119"/>
    </location>
</feature>
<dbReference type="InterPro" id="IPR027923">
    <property type="entry name" value="Hydrophob_seed_dom"/>
</dbReference>
<reference evidence="3" key="1">
    <citation type="submission" date="2023-02" db="EMBL/GenBank/DDBJ databases">
        <title>Genome of toxic invasive species Heracleum sosnowskyi carries increased number of genes despite the absence of recent whole-genome duplications.</title>
        <authorList>
            <person name="Schelkunov M."/>
            <person name="Shtratnikova V."/>
            <person name="Makarenko M."/>
            <person name="Klepikova A."/>
            <person name="Omelchenko D."/>
            <person name="Novikova G."/>
            <person name="Obukhova E."/>
            <person name="Bogdanov V."/>
            <person name="Penin A."/>
            <person name="Logacheva M."/>
        </authorList>
    </citation>
    <scope>NUCLEOTIDE SEQUENCE</scope>
    <source>
        <strain evidence="3">Hsosn_3</strain>
        <tissue evidence="3">Leaf</tissue>
    </source>
</reference>
<name>A0AAD8NAD8_9APIA</name>
<accession>A0AAD8NAD8</accession>
<organism evidence="3 4">
    <name type="scientific">Heracleum sosnowskyi</name>
    <dbReference type="NCBI Taxonomy" id="360622"/>
    <lineage>
        <taxon>Eukaryota</taxon>
        <taxon>Viridiplantae</taxon>
        <taxon>Streptophyta</taxon>
        <taxon>Embryophyta</taxon>
        <taxon>Tracheophyta</taxon>
        <taxon>Spermatophyta</taxon>
        <taxon>Magnoliopsida</taxon>
        <taxon>eudicotyledons</taxon>
        <taxon>Gunneridae</taxon>
        <taxon>Pentapetalae</taxon>
        <taxon>asterids</taxon>
        <taxon>campanulids</taxon>
        <taxon>Apiales</taxon>
        <taxon>Apiaceae</taxon>
        <taxon>Apioideae</taxon>
        <taxon>apioid superclade</taxon>
        <taxon>Tordylieae</taxon>
        <taxon>Tordyliinae</taxon>
        <taxon>Heracleum</taxon>
    </lineage>
</organism>